<feature type="transmembrane region" description="Helical" evidence="4">
    <location>
        <begin position="330"/>
        <end position="349"/>
    </location>
</feature>
<keyword evidence="4" id="KW-0812">Transmembrane</keyword>
<keyword evidence="4" id="KW-0472">Membrane</keyword>
<keyword evidence="8" id="KW-1185">Reference proteome</keyword>
<feature type="domain" description="Tyrosine specific protein phosphatases" evidence="6">
    <location>
        <begin position="583"/>
        <end position="641"/>
    </location>
</feature>
<dbReference type="SUPFAM" id="SSF50978">
    <property type="entry name" value="WD40 repeat-like"/>
    <property type="match status" value="1"/>
</dbReference>
<dbReference type="CDD" id="cd02859">
    <property type="entry name" value="E_set_AMPKbeta_like_N"/>
    <property type="match status" value="1"/>
</dbReference>
<dbReference type="InterPro" id="IPR032640">
    <property type="entry name" value="AMPK1_CBM"/>
</dbReference>
<keyword evidence="3" id="KW-0119">Carbohydrate metabolism</keyword>
<name>A0AAV6KY81_9ERIC</name>
<evidence type="ECO:0000259" key="6">
    <source>
        <dbReference type="PROSITE" id="PS50056"/>
    </source>
</evidence>
<dbReference type="Gene3D" id="3.90.190.10">
    <property type="entry name" value="Protein tyrosine phosphatase superfamily"/>
    <property type="match status" value="2"/>
</dbReference>
<sequence>MEGSSSRSEGSVTCGTWIRRPENAHLAVVGKARHGDQPSMLEIFSFDPKTSSLFPFPSAMYVIEEGEPVSIAVHPSGDDFVCSTTVGACKWIELRGHGDNIELLAKDLVPLQGTGLQKCLAFSFDGSRFASGGVDGNLRIFEWPSLNIILDEPRAHKSFQDMDFSLDSEFLATTSSDGSGRIWKADDGVPVTSLTRNSDEKIELCRFSKDGTKPFLFCTVQKGNKALTAVWDISTWERIGHKRLLRKPASKMSVSLDGKYLALGSKDGDVCVVEVKKMVISHWSKKLHLGSCIASLEFCPSERVVLTTSKEWGAMVTKLTVPADWKDWQIYLLLLGLFLASAVAFYIVFEKSDLFWNFPIGRDQPARPNLESLMGDPQSDDQNIWGAFGVGMYALNFHVMLSSICHFKICKSHTYLFSISRSSALPIQTFKSYASKPPCSVSTVGMMNSVDRPRIVIVKAVSGSASSSKMSNANANVKEEISETYSNTMTEAMGAVLTYRHELGLNYNFIRPDLIVGSCLQTPEDVDKLRSVGVKTIFCLQQDSDLEYFGVDITAIRAYASTHDDIEHLRAEIRDFDSFDLRMRLPAVVSKLHKAINQNGGVTYIHCTAGLGRAPATALAYMFWIQGYKLSEANNLLLSKRSCFPKLDAIKSATADILTGLIKKLVTLTWECSTCSNVEVSGLDIGWGQVMVNKAAGDLRNNCRTLKLARRIPMKFDKERGLWILQKELPEGRYEYKYVVDGEWTCNYYELVTPANKDGHVNNYVQVTDDDPNSITAALRARLTSNDPNLTTSERLQIRQFLEAYQLEG</sequence>
<dbReference type="FunFam" id="3.90.190.10:FF:000069">
    <property type="entry name" value="Phosphoglucan phosphatase DSP4, chloroplastic"/>
    <property type="match status" value="1"/>
</dbReference>
<dbReference type="GO" id="GO:0009507">
    <property type="term" value="C:chloroplast"/>
    <property type="evidence" value="ECO:0007669"/>
    <property type="project" value="TreeGrafter"/>
</dbReference>
<dbReference type="InterPro" id="IPR001680">
    <property type="entry name" value="WD40_rpt"/>
</dbReference>
<dbReference type="EMBL" id="JACTNZ010000003">
    <property type="protein sequence ID" value="KAG5557164.1"/>
    <property type="molecule type" value="Genomic_DNA"/>
</dbReference>
<dbReference type="InterPro" id="IPR045204">
    <property type="entry name" value="DSP_laforin-like"/>
</dbReference>
<accession>A0AAV6KY81</accession>
<dbReference type="SMART" id="SM00195">
    <property type="entry name" value="DSPc"/>
    <property type="match status" value="1"/>
</dbReference>
<dbReference type="PANTHER" id="PTHR46642">
    <property type="entry name" value="DUAL SPECIFICITY PHOSPHATASE, SUBGROUP, CATALYTIC DOMAIN"/>
    <property type="match status" value="1"/>
</dbReference>
<dbReference type="InterPro" id="IPR014756">
    <property type="entry name" value="Ig_E-set"/>
</dbReference>
<dbReference type="InterPro" id="IPR020422">
    <property type="entry name" value="TYR_PHOSPHATASE_DUAL_dom"/>
</dbReference>
<dbReference type="GO" id="GO:0004721">
    <property type="term" value="F:phosphoprotein phosphatase activity"/>
    <property type="evidence" value="ECO:0007669"/>
    <property type="project" value="UniProtKB-KW"/>
</dbReference>
<feature type="domain" description="Tyrosine-protein phosphatase" evidence="5">
    <location>
        <begin position="506"/>
        <end position="663"/>
    </location>
</feature>
<keyword evidence="4" id="KW-1133">Transmembrane helix</keyword>
<comment type="caution">
    <text evidence="7">The sequence shown here is derived from an EMBL/GenBank/DDBJ whole genome shotgun (WGS) entry which is preliminary data.</text>
</comment>
<dbReference type="SMART" id="SM00320">
    <property type="entry name" value="WD40"/>
    <property type="match status" value="3"/>
</dbReference>
<evidence type="ECO:0000313" key="7">
    <source>
        <dbReference type="EMBL" id="KAG5557164.1"/>
    </source>
</evidence>
<reference evidence="7" key="1">
    <citation type="submission" date="2020-08" db="EMBL/GenBank/DDBJ databases">
        <title>Plant Genome Project.</title>
        <authorList>
            <person name="Zhang R.-G."/>
        </authorList>
    </citation>
    <scope>NUCLEOTIDE SEQUENCE</scope>
    <source>
        <strain evidence="7">WSP0</strain>
        <tissue evidence="7">Leaf</tissue>
    </source>
</reference>
<dbReference type="Gene3D" id="2.130.10.10">
    <property type="entry name" value="YVTN repeat-like/Quinoprotein amine dehydrogenase"/>
    <property type="match status" value="1"/>
</dbReference>
<dbReference type="InterPro" id="IPR052832">
    <property type="entry name" value="Starch-Glucan_Phosphatase"/>
</dbReference>
<dbReference type="PROSITE" id="PS50056">
    <property type="entry name" value="TYR_PHOSPHATASE_2"/>
    <property type="match status" value="1"/>
</dbReference>
<dbReference type="Pfam" id="PF00400">
    <property type="entry name" value="WD40"/>
    <property type="match status" value="2"/>
</dbReference>
<dbReference type="InterPro" id="IPR013783">
    <property type="entry name" value="Ig-like_fold"/>
</dbReference>
<dbReference type="GO" id="GO:0019203">
    <property type="term" value="F:carbohydrate phosphatase activity"/>
    <property type="evidence" value="ECO:0007669"/>
    <property type="project" value="InterPro"/>
</dbReference>
<evidence type="ECO:0000259" key="5">
    <source>
        <dbReference type="PROSITE" id="PS50054"/>
    </source>
</evidence>
<dbReference type="SUPFAM" id="SSF52799">
    <property type="entry name" value="(Phosphotyrosine protein) phosphatases II"/>
    <property type="match status" value="1"/>
</dbReference>
<dbReference type="InterPro" id="IPR000387">
    <property type="entry name" value="Tyr_Pase_dom"/>
</dbReference>
<dbReference type="PROSITE" id="PS50054">
    <property type="entry name" value="TYR_PHOSPHATASE_DUAL"/>
    <property type="match status" value="1"/>
</dbReference>
<dbReference type="Pfam" id="PF16561">
    <property type="entry name" value="AMPK1_CBM"/>
    <property type="match status" value="1"/>
</dbReference>
<keyword evidence="1" id="KW-0378">Hydrolase</keyword>
<evidence type="ECO:0000256" key="4">
    <source>
        <dbReference type="SAM" id="Phobius"/>
    </source>
</evidence>
<dbReference type="GO" id="GO:0005983">
    <property type="term" value="P:starch catabolic process"/>
    <property type="evidence" value="ECO:0007669"/>
    <property type="project" value="TreeGrafter"/>
</dbReference>
<keyword evidence="2" id="KW-0904">Protein phosphatase</keyword>
<dbReference type="FunFam" id="2.130.10.10:FF:000435">
    <property type="entry name" value="SEC12-like protein 1"/>
    <property type="match status" value="1"/>
</dbReference>
<evidence type="ECO:0000256" key="3">
    <source>
        <dbReference type="ARBA" id="ARBA00023277"/>
    </source>
</evidence>
<evidence type="ECO:0000256" key="1">
    <source>
        <dbReference type="ARBA" id="ARBA00022801"/>
    </source>
</evidence>
<organism evidence="7 8">
    <name type="scientific">Rhododendron griersonianum</name>
    <dbReference type="NCBI Taxonomy" id="479676"/>
    <lineage>
        <taxon>Eukaryota</taxon>
        <taxon>Viridiplantae</taxon>
        <taxon>Streptophyta</taxon>
        <taxon>Embryophyta</taxon>
        <taxon>Tracheophyta</taxon>
        <taxon>Spermatophyta</taxon>
        <taxon>Magnoliopsida</taxon>
        <taxon>eudicotyledons</taxon>
        <taxon>Gunneridae</taxon>
        <taxon>Pentapetalae</taxon>
        <taxon>asterids</taxon>
        <taxon>Ericales</taxon>
        <taxon>Ericaceae</taxon>
        <taxon>Ericoideae</taxon>
        <taxon>Rhodoreae</taxon>
        <taxon>Rhododendron</taxon>
    </lineage>
</organism>
<dbReference type="GO" id="GO:2001070">
    <property type="term" value="F:starch binding"/>
    <property type="evidence" value="ECO:0007669"/>
    <property type="project" value="TreeGrafter"/>
</dbReference>
<dbReference type="PANTHER" id="PTHR46642:SF3">
    <property type="entry name" value="PHOSPHOGLUCAN PHOSPHATASE DSP4, CHLOROPLASTIC"/>
    <property type="match status" value="1"/>
</dbReference>
<dbReference type="Proteomes" id="UP000823749">
    <property type="component" value="Chromosome 3"/>
</dbReference>
<dbReference type="Gene3D" id="2.60.40.10">
    <property type="entry name" value="Immunoglobulins"/>
    <property type="match status" value="2"/>
</dbReference>
<dbReference type="AlphaFoldDB" id="A0AAV6KY81"/>
<proteinExistence type="predicted"/>
<dbReference type="InterPro" id="IPR000340">
    <property type="entry name" value="Dual-sp_phosphatase_cat-dom"/>
</dbReference>
<dbReference type="Pfam" id="PF00782">
    <property type="entry name" value="DSPc"/>
    <property type="match status" value="1"/>
</dbReference>
<dbReference type="SUPFAM" id="SSF81296">
    <property type="entry name" value="E set domains"/>
    <property type="match status" value="1"/>
</dbReference>
<dbReference type="CDD" id="cd14526">
    <property type="entry name" value="DSP_laforin-like"/>
    <property type="match status" value="1"/>
</dbReference>
<evidence type="ECO:0000313" key="8">
    <source>
        <dbReference type="Proteomes" id="UP000823749"/>
    </source>
</evidence>
<dbReference type="InterPro" id="IPR015943">
    <property type="entry name" value="WD40/YVTN_repeat-like_dom_sf"/>
</dbReference>
<gene>
    <name evidence="7" type="ORF">RHGRI_007435</name>
</gene>
<evidence type="ECO:0000256" key="2">
    <source>
        <dbReference type="ARBA" id="ARBA00022912"/>
    </source>
</evidence>
<dbReference type="InterPro" id="IPR036322">
    <property type="entry name" value="WD40_repeat_dom_sf"/>
</dbReference>
<protein>
    <submittedName>
        <fullName evidence="7">Uncharacterized protein</fullName>
    </submittedName>
</protein>
<dbReference type="InterPro" id="IPR029021">
    <property type="entry name" value="Prot-tyrosine_phosphatase-like"/>
</dbReference>